<protein>
    <submittedName>
        <fullName evidence="2">Uncharacterized protein</fullName>
    </submittedName>
</protein>
<organism evidence="2 3">
    <name type="scientific">Cardiocondyla obscurior</name>
    <dbReference type="NCBI Taxonomy" id="286306"/>
    <lineage>
        <taxon>Eukaryota</taxon>
        <taxon>Metazoa</taxon>
        <taxon>Ecdysozoa</taxon>
        <taxon>Arthropoda</taxon>
        <taxon>Hexapoda</taxon>
        <taxon>Insecta</taxon>
        <taxon>Pterygota</taxon>
        <taxon>Neoptera</taxon>
        <taxon>Endopterygota</taxon>
        <taxon>Hymenoptera</taxon>
        <taxon>Apocrita</taxon>
        <taxon>Aculeata</taxon>
        <taxon>Formicoidea</taxon>
        <taxon>Formicidae</taxon>
        <taxon>Myrmicinae</taxon>
        <taxon>Cardiocondyla</taxon>
    </lineage>
</organism>
<dbReference type="Proteomes" id="UP001430953">
    <property type="component" value="Unassembled WGS sequence"/>
</dbReference>
<accession>A0AAW2GIZ9</accession>
<dbReference type="AlphaFoldDB" id="A0AAW2GIZ9"/>
<feature type="region of interest" description="Disordered" evidence="1">
    <location>
        <begin position="48"/>
        <end position="80"/>
    </location>
</feature>
<evidence type="ECO:0000313" key="3">
    <source>
        <dbReference type="Proteomes" id="UP001430953"/>
    </source>
</evidence>
<dbReference type="EMBL" id="JADYXP020000004">
    <property type="protein sequence ID" value="KAL0126794.1"/>
    <property type="molecule type" value="Genomic_DNA"/>
</dbReference>
<name>A0AAW2GIZ9_9HYME</name>
<gene>
    <name evidence="2" type="ORF">PUN28_005277</name>
</gene>
<evidence type="ECO:0000313" key="2">
    <source>
        <dbReference type="EMBL" id="KAL0126794.1"/>
    </source>
</evidence>
<keyword evidence="3" id="KW-1185">Reference proteome</keyword>
<reference evidence="2 3" key="1">
    <citation type="submission" date="2023-03" db="EMBL/GenBank/DDBJ databases">
        <title>High recombination rates correlate with genetic variation in Cardiocondyla obscurior ants.</title>
        <authorList>
            <person name="Errbii M."/>
        </authorList>
    </citation>
    <scope>NUCLEOTIDE SEQUENCE [LARGE SCALE GENOMIC DNA]</scope>
    <source>
        <strain evidence="2">Alpha-2009</strain>
        <tissue evidence="2">Whole body</tissue>
    </source>
</reference>
<proteinExistence type="predicted"/>
<evidence type="ECO:0000256" key="1">
    <source>
        <dbReference type="SAM" id="MobiDB-lite"/>
    </source>
</evidence>
<feature type="compositionally biased region" description="Basic and acidic residues" evidence="1">
    <location>
        <begin position="59"/>
        <end position="80"/>
    </location>
</feature>
<sequence>MQISPAQNPVNRGYTVCKLLAPSRRELVAVYSPDMLPLPMLSLVAQRQKHDPAGVPSAEIKKFEVPSRSGERERKRNNPKERTKIFISIYV</sequence>
<comment type="caution">
    <text evidence="2">The sequence shown here is derived from an EMBL/GenBank/DDBJ whole genome shotgun (WGS) entry which is preliminary data.</text>
</comment>